<dbReference type="EMBL" id="MLJW01000001">
    <property type="protein sequence ID" value="OIR19588.1"/>
    <property type="molecule type" value="Genomic_DNA"/>
</dbReference>
<dbReference type="Gene3D" id="3.30.420.40">
    <property type="match status" value="2"/>
</dbReference>
<dbReference type="GO" id="GO:0016773">
    <property type="term" value="F:phosphotransferase activity, alcohol group as acceptor"/>
    <property type="evidence" value="ECO:0007669"/>
    <property type="project" value="InterPro"/>
</dbReference>
<dbReference type="GO" id="GO:0009254">
    <property type="term" value="P:peptidoglycan turnover"/>
    <property type="evidence" value="ECO:0007669"/>
    <property type="project" value="InterPro"/>
</dbReference>
<gene>
    <name evidence="1" type="primary">anmK_1</name>
    <name evidence="1" type="ORF">GALL_04690</name>
</gene>
<dbReference type="InterPro" id="IPR043129">
    <property type="entry name" value="ATPase_NBD"/>
</dbReference>
<dbReference type="GO" id="GO:0016301">
    <property type="term" value="F:kinase activity"/>
    <property type="evidence" value="ECO:0007669"/>
    <property type="project" value="UniProtKB-KW"/>
</dbReference>
<reference evidence="1" key="1">
    <citation type="submission" date="2016-10" db="EMBL/GenBank/DDBJ databases">
        <title>Sequence of Gallionella enrichment culture.</title>
        <authorList>
            <person name="Poehlein A."/>
            <person name="Muehling M."/>
            <person name="Daniel R."/>
        </authorList>
    </citation>
    <scope>NUCLEOTIDE SEQUENCE</scope>
</reference>
<dbReference type="CDD" id="cd24050">
    <property type="entry name" value="ASKHA_NBD_ANMK"/>
    <property type="match status" value="1"/>
</dbReference>
<dbReference type="GO" id="GO:0006040">
    <property type="term" value="P:amino sugar metabolic process"/>
    <property type="evidence" value="ECO:0007669"/>
    <property type="project" value="InterPro"/>
</dbReference>
<dbReference type="AlphaFoldDB" id="A0A1J5U0P1"/>
<dbReference type="SUPFAM" id="SSF53067">
    <property type="entry name" value="Actin-like ATPase domain"/>
    <property type="match status" value="1"/>
</dbReference>
<name>A0A1J5U0P1_9ZZZZ</name>
<dbReference type="HAMAP" id="MF_01270">
    <property type="entry name" value="AnhMurNAc_kinase"/>
    <property type="match status" value="1"/>
</dbReference>
<dbReference type="Pfam" id="PF03702">
    <property type="entry name" value="AnmK"/>
    <property type="match status" value="1"/>
</dbReference>
<keyword evidence="1" id="KW-0808">Transferase</keyword>
<organism evidence="1">
    <name type="scientific">mine drainage metagenome</name>
    <dbReference type="NCBI Taxonomy" id="410659"/>
    <lineage>
        <taxon>unclassified sequences</taxon>
        <taxon>metagenomes</taxon>
        <taxon>ecological metagenomes</taxon>
    </lineage>
</organism>
<proteinExistence type="inferred from homology"/>
<dbReference type="PANTHER" id="PTHR30605:SF0">
    <property type="entry name" value="ANHYDRO-N-ACETYLMURAMIC ACID KINASE"/>
    <property type="match status" value="1"/>
</dbReference>
<dbReference type="GO" id="GO:0005524">
    <property type="term" value="F:ATP binding"/>
    <property type="evidence" value="ECO:0007669"/>
    <property type="project" value="InterPro"/>
</dbReference>
<dbReference type="EC" id="2.7.1.170" evidence="1"/>
<evidence type="ECO:0000313" key="1">
    <source>
        <dbReference type="EMBL" id="OIR19588.1"/>
    </source>
</evidence>
<sequence length="366" mass="38903">MSTASDLYIGIMSGTSLDGIDAALVDLSQASPRLIASHYEPYAGPLREALLSLHQVSHNELHQAQLTANLLAREYASATQALLHKAKMTPGHVQAIGCHGQTVRHRPEHGYTIQLNNPALLAELTGIHVVGDFRNRDIAAGGQGAPLVPAFHDRVLRHSGIHRVIVNIGGIANLTDLPPGGATTGFDSGPGNLLMDAWIARHRGHAYDQDGAWAASGKVIPALLQRLLLETYFAASPPKSTGRDLFNLAWLERHLTGEESPADVQATLLALTGDSIATAAQRFCTGAKELYLCGGGAHNAALVSHLQRALPQCRIMKTEALGIAADWMEAIAFAWLAQQALHLRPANLPAVTGAKHPCVLGAIYPA</sequence>
<protein>
    <submittedName>
        <fullName evidence="1">Anhydro-N-acetylmuramic acid kinase</fullName>
        <ecNumber evidence="1">2.7.1.170</ecNumber>
    </submittedName>
</protein>
<accession>A0A1J5U0P1</accession>
<dbReference type="NCBIfam" id="NF007139">
    <property type="entry name" value="PRK09585.1-3"/>
    <property type="match status" value="1"/>
</dbReference>
<comment type="caution">
    <text evidence="1">The sequence shown here is derived from an EMBL/GenBank/DDBJ whole genome shotgun (WGS) entry which is preliminary data.</text>
</comment>
<dbReference type="InterPro" id="IPR005338">
    <property type="entry name" value="Anhydro_N_Ac-Mur_kinase"/>
</dbReference>
<keyword evidence="1" id="KW-0418">Kinase</keyword>
<dbReference type="PANTHER" id="PTHR30605">
    <property type="entry name" value="ANHYDRO-N-ACETYLMURAMIC ACID KINASE"/>
    <property type="match status" value="1"/>
</dbReference>